<proteinExistence type="predicted"/>
<protein>
    <recommendedName>
        <fullName evidence="3">DUF7703 domain-containing protein</fullName>
    </recommendedName>
</protein>
<feature type="transmembrane region" description="Helical" evidence="2">
    <location>
        <begin position="171"/>
        <end position="194"/>
    </location>
</feature>
<dbReference type="Pfam" id="PF24802">
    <property type="entry name" value="DUF7703"/>
    <property type="match status" value="1"/>
</dbReference>
<feature type="compositionally biased region" description="Polar residues" evidence="1">
    <location>
        <begin position="349"/>
        <end position="359"/>
    </location>
</feature>
<dbReference type="InterPro" id="IPR056120">
    <property type="entry name" value="DUF7703"/>
</dbReference>
<dbReference type="EMBL" id="MU007065">
    <property type="protein sequence ID" value="KAF2426247.1"/>
    <property type="molecule type" value="Genomic_DNA"/>
</dbReference>
<feature type="transmembrane region" description="Helical" evidence="2">
    <location>
        <begin position="210"/>
        <end position="236"/>
    </location>
</feature>
<feature type="transmembrane region" description="Helical" evidence="2">
    <location>
        <begin position="34"/>
        <end position="56"/>
    </location>
</feature>
<keyword evidence="2" id="KW-1133">Transmembrane helix</keyword>
<evidence type="ECO:0000256" key="1">
    <source>
        <dbReference type="SAM" id="MobiDB-lite"/>
    </source>
</evidence>
<feature type="transmembrane region" description="Helical" evidence="2">
    <location>
        <begin position="100"/>
        <end position="120"/>
    </location>
</feature>
<dbReference type="PANTHER" id="PTHR37013">
    <property type="entry name" value="INTEGRAL MEMBRANE PROTEIN (AFU_ORTHOLOGUE AFUA_1G05950)-RELATED"/>
    <property type="match status" value="1"/>
</dbReference>
<feature type="domain" description="DUF7703" evidence="3">
    <location>
        <begin position="39"/>
        <end position="262"/>
    </location>
</feature>
<evidence type="ECO:0000313" key="4">
    <source>
        <dbReference type="EMBL" id="KAF2426247.1"/>
    </source>
</evidence>
<dbReference type="PANTHER" id="PTHR37013:SF4">
    <property type="entry name" value="INTEGRAL MEMBRANE PROTEIN"/>
    <property type="match status" value="1"/>
</dbReference>
<keyword evidence="2" id="KW-0812">Transmembrane</keyword>
<keyword evidence="2" id="KW-0472">Membrane</keyword>
<keyword evidence="5" id="KW-1185">Reference proteome</keyword>
<sequence length="371" mass="42568">MNVSSAPPVFVHLAEYNYGQLGTIKTTVHLPWNPVIYCLIAAFHAVTYWMCLELTIHLFYTFNRRSTLYFWSILVSICSIISMTILLELIIFVYPLTELVVLGVQRTLTSITYVAFIMVLYSRLHLVTRNRVLLRGVIYTIIVIALFLNIPNVVLLCVPKMIQRPSLFQTLYYFNVVVGAQEIVLSTMYIYLFYKFARAGSFEQRDRGTFLLLILAQLIIVITDVAMIVLICIRYNLLRMMLVPFTYALKLRLEFLVLNRLAGPERSRQRIRDRASNSGDNTSWYAGWTKFLTIRQLRRVEQLGVAASEVICEEKSVESNRTTSIRPVPATALRLSAWDMPHSLFQNTSWSDTDNSYHGSDSLDPSGLESS</sequence>
<evidence type="ECO:0000256" key="2">
    <source>
        <dbReference type="SAM" id="Phobius"/>
    </source>
</evidence>
<dbReference type="AlphaFoldDB" id="A0A9P4TUX4"/>
<gene>
    <name evidence="4" type="ORF">EJ08DRAFT_375765</name>
</gene>
<dbReference type="Proteomes" id="UP000800235">
    <property type="component" value="Unassembled WGS sequence"/>
</dbReference>
<feature type="transmembrane region" description="Helical" evidence="2">
    <location>
        <begin position="68"/>
        <end position="94"/>
    </location>
</feature>
<accession>A0A9P4TUX4</accession>
<evidence type="ECO:0000313" key="5">
    <source>
        <dbReference type="Proteomes" id="UP000800235"/>
    </source>
</evidence>
<organism evidence="4 5">
    <name type="scientific">Tothia fuscella</name>
    <dbReference type="NCBI Taxonomy" id="1048955"/>
    <lineage>
        <taxon>Eukaryota</taxon>
        <taxon>Fungi</taxon>
        <taxon>Dikarya</taxon>
        <taxon>Ascomycota</taxon>
        <taxon>Pezizomycotina</taxon>
        <taxon>Dothideomycetes</taxon>
        <taxon>Pleosporomycetidae</taxon>
        <taxon>Venturiales</taxon>
        <taxon>Cylindrosympodiaceae</taxon>
        <taxon>Tothia</taxon>
    </lineage>
</organism>
<comment type="caution">
    <text evidence="4">The sequence shown here is derived from an EMBL/GenBank/DDBJ whole genome shotgun (WGS) entry which is preliminary data.</text>
</comment>
<feature type="transmembrane region" description="Helical" evidence="2">
    <location>
        <begin position="132"/>
        <end position="151"/>
    </location>
</feature>
<feature type="region of interest" description="Disordered" evidence="1">
    <location>
        <begin position="349"/>
        <end position="371"/>
    </location>
</feature>
<dbReference type="OrthoDB" id="405906at2759"/>
<reference evidence="4" key="1">
    <citation type="journal article" date="2020" name="Stud. Mycol.">
        <title>101 Dothideomycetes genomes: a test case for predicting lifestyles and emergence of pathogens.</title>
        <authorList>
            <person name="Haridas S."/>
            <person name="Albert R."/>
            <person name="Binder M."/>
            <person name="Bloem J."/>
            <person name="Labutti K."/>
            <person name="Salamov A."/>
            <person name="Andreopoulos B."/>
            <person name="Baker S."/>
            <person name="Barry K."/>
            <person name="Bills G."/>
            <person name="Bluhm B."/>
            <person name="Cannon C."/>
            <person name="Castanera R."/>
            <person name="Culley D."/>
            <person name="Daum C."/>
            <person name="Ezra D."/>
            <person name="Gonzalez J."/>
            <person name="Henrissat B."/>
            <person name="Kuo A."/>
            <person name="Liang C."/>
            <person name="Lipzen A."/>
            <person name="Lutzoni F."/>
            <person name="Magnuson J."/>
            <person name="Mondo S."/>
            <person name="Nolan M."/>
            <person name="Ohm R."/>
            <person name="Pangilinan J."/>
            <person name="Park H.-J."/>
            <person name="Ramirez L."/>
            <person name="Alfaro M."/>
            <person name="Sun H."/>
            <person name="Tritt A."/>
            <person name="Yoshinaga Y."/>
            <person name="Zwiers L.-H."/>
            <person name="Turgeon B."/>
            <person name="Goodwin S."/>
            <person name="Spatafora J."/>
            <person name="Crous P."/>
            <person name="Grigoriev I."/>
        </authorList>
    </citation>
    <scope>NUCLEOTIDE SEQUENCE</scope>
    <source>
        <strain evidence="4">CBS 130266</strain>
    </source>
</reference>
<name>A0A9P4TUX4_9PEZI</name>
<evidence type="ECO:0000259" key="3">
    <source>
        <dbReference type="Pfam" id="PF24802"/>
    </source>
</evidence>